<feature type="transmembrane region" description="Helical" evidence="1">
    <location>
        <begin position="7"/>
        <end position="25"/>
    </location>
</feature>
<evidence type="ECO:0000256" key="1">
    <source>
        <dbReference type="SAM" id="Phobius"/>
    </source>
</evidence>
<dbReference type="Proteomes" id="UP000482295">
    <property type="component" value="Unassembled WGS sequence"/>
</dbReference>
<proteinExistence type="predicted"/>
<evidence type="ECO:0000313" key="3">
    <source>
        <dbReference type="Proteomes" id="UP000482295"/>
    </source>
</evidence>
<keyword evidence="1" id="KW-0472">Membrane</keyword>
<keyword evidence="1" id="KW-1133">Transmembrane helix</keyword>
<gene>
    <name evidence="2" type="ORF">F0475_08410</name>
</gene>
<reference evidence="2 3" key="1">
    <citation type="submission" date="2019-09" db="EMBL/GenBank/DDBJ databases">
        <title>Prevotella A2879 sp. nov., isolated from an abscess of a patient.</title>
        <authorList>
            <person name="Buhl M."/>
            <person name="Oberhettinger P."/>
        </authorList>
    </citation>
    <scope>NUCLEOTIDE SEQUENCE [LARGE SCALE GENOMIC DNA]</scope>
    <source>
        <strain evidence="2 3">A2879</strain>
    </source>
</reference>
<evidence type="ECO:0000313" key="2">
    <source>
        <dbReference type="EMBL" id="MUL28324.1"/>
    </source>
</evidence>
<feature type="transmembrane region" description="Helical" evidence="1">
    <location>
        <begin position="45"/>
        <end position="63"/>
    </location>
</feature>
<keyword evidence="1" id="KW-0812">Transmembrane</keyword>
<comment type="caution">
    <text evidence="2">The sequence shown here is derived from an EMBL/GenBank/DDBJ whole genome shotgun (WGS) entry which is preliminary data.</text>
</comment>
<sequence>MMESRFIRIVCAVLFCLFSFCYLYFFQADVMTIVQHLASGGQTFYNPLLGAVLITITLKLLQVGISSWTKLSKRGYALTYFPSFLLLTIVSDIRPTATGVTLGSWLWIAPLLLILYAIIMIMTKRFEPYEPELRSFGIFSQLTWVSLAIFLSFFLFTGLFSNTDKYYHQRAKVEALIDKRDYAGALQVVKTMPHTDSVTSMLTVYAVARRGHLADSLFYYPLVGEGRALRPGRVHSWLQPDSVLLKVTRTSANYQLIGFLLDRNLHDFARYLPQYYPVDSLRPRYYKEAYDLYVLRQKRLTPDKPYKKGSYTAYYFSK</sequence>
<keyword evidence="3" id="KW-1185">Reference proteome</keyword>
<dbReference type="EMBL" id="VVIQ01000008">
    <property type="protein sequence ID" value="MUL28324.1"/>
    <property type="molecule type" value="Genomic_DNA"/>
</dbReference>
<protein>
    <submittedName>
        <fullName evidence="2">Uncharacterized protein</fullName>
    </submittedName>
</protein>
<accession>A0A7C9HGC5</accession>
<feature type="transmembrane region" description="Helical" evidence="1">
    <location>
        <begin position="135"/>
        <end position="160"/>
    </location>
</feature>
<dbReference type="RefSeq" id="WP_155716268.1">
    <property type="nucleotide sequence ID" value="NZ_VVIQ01000008.1"/>
</dbReference>
<feature type="transmembrane region" description="Helical" evidence="1">
    <location>
        <begin position="105"/>
        <end position="123"/>
    </location>
</feature>
<name>A0A7C9HGC5_9BACT</name>
<dbReference type="AlphaFoldDB" id="A0A7C9HGC5"/>
<organism evidence="2 3">
    <name type="scientific">Prevotella vespertina</name>
    <dbReference type="NCBI Taxonomy" id="2608404"/>
    <lineage>
        <taxon>Bacteria</taxon>
        <taxon>Pseudomonadati</taxon>
        <taxon>Bacteroidota</taxon>
        <taxon>Bacteroidia</taxon>
        <taxon>Bacteroidales</taxon>
        <taxon>Prevotellaceae</taxon>
        <taxon>Prevotella</taxon>
    </lineage>
</organism>